<dbReference type="STRING" id="926566.Terro_1377"/>
<dbReference type="Gene3D" id="3.20.20.140">
    <property type="entry name" value="Metal-dependent hydrolases"/>
    <property type="match status" value="1"/>
</dbReference>
<dbReference type="InterPro" id="IPR018228">
    <property type="entry name" value="DNase_TatD-rel_CS"/>
</dbReference>
<dbReference type="HOGENOM" id="CLU_031506_4_0_0"/>
<dbReference type="InterPro" id="IPR032466">
    <property type="entry name" value="Metal_Hydrolase"/>
</dbReference>
<comment type="similarity">
    <text evidence="1">Belongs to the metallo-dependent hydrolases superfamily. TatD-type hydrolase family.</text>
</comment>
<dbReference type="InterPro" id="IPR015991">
    <property type="entry name" value="TatD/YcfH-like"/>
</dbReference>
<dbReference type="PATRIC" id="fig|926566.3.peg.1361"/>
<evidence type="ECO:0000313" key="6">
    <source>
        <dbReference type="Proteomes" id="UP000006056"/>
    </source>
</evidence>
<organism evidence="5 6">
    <name type="scientific">Terriglobus roseus (strain DSM 18391 / NRRL B-41598 / KBS 63)</name>
    <dbReference type="NCBI Taxonomy" id="926566"/>
    <lineage>
        <taxon>Bacteria</taxon>
        <taxon>Pseudomonadati</taxon>
        <taxon>Acidobacteriota</taxon>
        <taxon>Terriglobia</taxon>
        <taxon>Terriglobales</taxon>
        <taxon>Acidobacteriaceae</taxon>
        <taxon>Terriglobus</taxon>
    </lineage>
</organism>
<evidence type="ECO:0000256" key="1">
    <source>
        <dbReference type="ARBA" id="ARBA00009275"/>
    </source>
</evidence>
<proteinExistence type="inferred from homology"/>
<feature type="binding site" evidence="4">
    <location>
        <position position="230"/>
    </location>
    <ligand>
        <name>a divalent metal cation</name>
        <dbReference type="ChEBI" id="CHEBI:60240"/>
        <label>1</label>
    </ligand>
</feature>
<dbReference type="GO" id="GO:0046872">
    <property type="term" value="F:metal ion binding"/>
    <property type="evidence" value="ECO:0007669"/>
    <property type="project" value="UniProtKB-KW"/>
</dbReference>
<sequence>MHIVDSHAHLDFSSYAEDLDAVLTRALAADVKTILAVGIGDGPETMHRARDLAVKYKGNSAAPRIVCSAGIHPQEAAHADNESLAKLTTLASDSNVVAIGEIGLDYYHFENPDIDVQQRAFLAQMEIALAGKKPILIHCRTSDLATPQAKERFGAADAQADLLRLIETHFSSKGGVGVMHCFSGSADEARRALDLGFYLSFAGNVTYSRFPSIREAAILAPANRILVETDAPFLAPQPFRGERNEPARTRTTAEFVADLRGISLEELAAATTANFERLFGVSA</sequence>
<dbReference type="eggNOG" id="COG0084">
    <property type="taxonomic scope" value="Bacteria"/>
</dbReference>
<feature type="binding site" evidence="4">
    <location>
        <position position="9"/>
    </location>
    <ligand>
        <name>a divalent metal cation</name>
        <dbReference type="ChEBI" id="CHEBI:60240"/>
        <label>1</label>
    </ligand>
</feature>
<dbReference type="GO" id="GO:0016788">
    <property type="term" value="F:hydrolase activity, acting on ester bonds"/>
    <property type="evidence" value="ECO:0007669"/>
    <property type="project" value="InterPro"/>
</dbReference>
<feature type="binding site" evidence="4">
    <location>
        <position position="180"/>
    </location>
    <ligand>
        <name>a divalent metal cation</name>
        <dbReference type="ChEBI" id="CHEBI:60240"/>
        <label>2</label>
    </ligand>
</feature>
<dbReference type="AlphaFoldDB" id="I3ZEL8"/>
<evidence type="ECO:0000256" key="3">
    <source>
        <dbReference type="ARBA" id="ARBA00022801"/>
    </source>
</evidence>
<dbReference type="PANTHER" id="PTHR46124">
    <property type="entry name" value="D-AMINOACYL-TRNA DEACYLASE"/>
    <property type="match status" value="1"/>
</dbReference>
<keyword evidence="3 5" id="KW-0378">Hydrolase</keyword>
<gene>
    <name evidence="5" type="ordered locus">Terro_1377</name>
</gene>
<reference evidence="5 6" key="1">
    <citation type="submission" date="2012-06" db="EMBL/GenBank/DDBJ databases">
        <title>Complete genome of Terriglobus roseus DSM 18391.</title>
        <authorList>
            <consortium name="US DOE Joint Genome Institute (JGI-PGF)"/>
            <person name="Lucas S."/>
            <person name="Copeland A."/>
            <person name="Lapidus A."/>
            <person name="Glavina del Rio T."/>
            <person name="Dalin E."/>
            <person name="Tice H."/>
            <person name="Bruce D."/>
            <person name="Goodwin L."/>
            <person name="Pitluck S."/>
            <person name="Peters L."/>
            <person name="Mikhailova N."/>
            <person name="Munk A.C.C."/>
            <person name="Kyrpides N."/>
            <person name="Mavromatis K."/>
            <person name="Ivanova N."/>
            <person name="Brettin T."/>
            <person name="Detter J.C."/>
            <person name="Han C."/>
            <person name="Larimer F."/>
            <person name="Land M."/>
            <person name="Hauser L."/>
            <person name="Markowitz V."/>
            <person name="Cheng J.-F."/>
            <person name="Hugenholtz P."/>
            <person name="Woyke T."/>
            <person name="Wu D."/>
            <person name="Brambilla E."/>
            <person name="Klenk H.-P."/>
            <person name="Eisen J.A."/>
        </authorList>
    </citation>
    <scope>NUCLEOTIDE SEQUENCE [LARGE SCALE GENOMIC DNA]</scope>
    <source>
        <strain evidence="6">DSM 18391 / NRRL B-41598 / KBS 63</strain>
    </source>
</reference>
<dbReference type="PIRSF" id="PIRSF005902">
    <property type="entry name" value="DNase_TatD"/>
    <property type="match status" value="1"/>
</dbReference>
<dbReference type="Proteomes" id="UP000006056">
    <property type="component" value="Chromosome"/>
</dbReference>
<dbReference type="RefSeq" id="WP_014785255.1">
    <property type="nucleotide sequence ID" value="NC_018014.1"/>
</dbReference>
<keyword evidence="2 4" id="KW-0479">Metal-binding</keyword>
<protein>
    <submittedName>
        <fullName evidence="5">Hydrolase, TatD family</fullName>
    </submittedName>
</protein>
<evidence type="ECO:0000256" key="2">
    <source>
        <dbReference type="ARBA" id="ARBA00022723"/>
    </source>
</evidence>
<dbReference type="OrthoDB" id="9810005at2"/>
<dbReference type="EMBL" id="CP003379">
    <property type="protein sequence ID" value="AFL87686.1"/>
    <property type="molecule type" value="Genomic_DNA"/>
</dbReference>
<dbReference type="PROSITE" id="PS01137">
    <property type="entry name" value="TATD_1"/>
    <property type="match status" value="1"/>
</dbReference>
<dbReference type="GO" id="GO:0004536">
    <property type="term" value="F:DNA nuclease activity"/>
    <property type="evidence" value="ECO:0007669"/>
    <property type="project" value="InterPro"/>
</dbReference>
<dbReference type="CDD" id="cd01310">
    <property type="entry name" value="TatD_DNAse"/>
    <property type="match status" value="1"/>
</dbReference>
<evidence type="ECO:0000313" key="5">
    <source>
        <dbReference type="EMBL" id="AFL87686.1"/>
    </source>
</evidence>
<dbReference type="Pfam" id="PF01026">
    <property type="entry name" value="TatD_DNase"/>
    <property type="match status" value="1"/>
</dbReference>
<name>I3ZEL8_TERRK</name>
<feature type="binding site" evidence="4">
    <location>
        <position position="101"/>
    </location>
    <ligand>
        <name>a divalent metal cation</name>
        <dbReference type="ChEBI" id="CHEBI:60240"/>
        <label>1</label>
    </ligand>
</feature>
<accession>I3ZEL8</accession>
<dbReference type="GO" id="GO:0005829">
    <property type="term" value="C:cytosol"/>
    <property type="evidence" value="ECO:0007669"/>
    <property type="project" value="TreeGrafter"/>
</dbReference>
<dbReference type="KEGG" id="trs:Terro_1377"/>
<feature type="binding site" evidence="4">
    <location>
        <position position="7"/>
    </location>
    <ligand>
        <name>a divalent metal cation</name>
        <dbReference type="ChEBI" id="CHEBI:60240"/>
        <label>1</label>
    </ligand>
</feature>
<dbReference type="PANTHER" id="PTHR46124:SF2">
    <property type="entry name" value="D-AMINOACYL-TRNA DEACYLASE"/>
    <property type="match status" value="1"/>
</dbReference>
<dbReference type="SUPFAM" id="SSF51556">
    <property type="entry name" value="Metallo-dependent hydrolases"/>
    <property type="match status" value="1"/>
</dbReference>
<dbReference type="NCBIfam" id="TIGR00010">
    <property type="entry name" value="YchF/TatD family DNA exonuclease"/>
    <property type="match status" value="1"/>
</dbReference>
<feature type="binding site" evidence="4">
    <location>
        <position position="138"/>
    </location>
    <ligand>
        <name>a divalent metal cation</name>
        <dbReference type="ChEBI" id="CHEBI:60240"/>
        <label>2</label>
    </ligand>
</feature>
<evidence type="ECO:0000256" key="4">
    <source>
        <dbReference type="PIRSR" id="PIRSR005902-1"/>
    </source>
</evidence>
<dbReference type="FunFam" id="3.20.20.140:FF:000005">
    <property type="entry name" value="TatD family hydrolase"/>
    <property type="match status" value="1"/>
</dbReference>
<keyword evidence="6" id="KW-1185">Reference proteome</keyword>
<dbReference type="InterPro" id="IPR001130">
    <property type="entry name" value="TatD-like"/>
</dbReference>